<protein>
    <recommendedName>
        <fullName evidence="13">DNA polymerase III PolC-type</fullName>
        <shortName evidence="13">PolIII</shortName>
        <ecNumber evidence="13">2.7.7.7</ecNumber>
    </recommendedName>
</protein>
<evidence type="ECO:0000259" key="16">
    <source>
        <dbReference type="SMART" id="SM00481"/>
    </source>
</evidence>
<dbReference type="Proteomes" id="UP000014155">
    <property type="component" value="Unassembled WGS sequence"/>
</dbReference>
<dbReference type="Pfam" id="PF17657">
    <property type="entry name" value="DNA_pol3_finger"/>
    <property type="match status" value="1"/>
</dbReference>
<dbReference type="NCBIfam" id="TIGR00573">
    <property type="entry name" value="dnaq"/>
    <property type="match status" value="1"/>
</dbReference>
<dbReference type="Pfam" id="PF14480">
    <property type="entry name" value="DNA_pol3_a_NI"/>
    <property type="match status" value="1"/>
</dbReference>
<evidence type="ECO:0000256" key="13">
    <source>
        <dbReference type="HAMAP-Rule" id="MF_00356"/>
    </source>
</evidence>
<dbReference type="GO" id="GO:0008408">
    <property type="term" value="F:3'-5' exonuclease activity"/>
    <property type="evidence" value="ECO:0007669"/>
    <property type="project" value="UniProtKB-UniRule"/>
</dbReference>
<evidence type="ECO:0000313" key="17">
    <source>
        <dbReference type="EMBL" id="EMS74101.1"/>
    </source>
</evidence>
<comment type="caution">
    <text evidence="17">The sequence shown here is derived from an EMBL/GenBank/DDBJ whole genome shotgun (WGS) entry which is preliminary data.</text>
</comment>
<evidence type="ECO:0000256" key="12">
    <source>
        <dbReference type="ARBA" id="ARBA00049244"/>
    </source>
</evidence>
<feature type="compositionally biased region" description="Polar residues" evidence="14">
    <location>
        <begin position="191"/>
        <end position="212"/>
    </location>
</feature>
<evidence type="ECO:0000256" key="2">
    <source>
        <dbReference type="ARBA" id="ARBA00004496"/>
    </source>
</evidence>
<evidence type="ECO:0000313" key="18">
    <source>
        <dbReference type="Proteomes" id="UP000014155"/>
    </source>
</evidence>
<evidence type="ECO:0000256" key="3">
    <source>
        <dbReference type="ARBA" id="ARBA00022490"/>
    </source>
</evidence>
<dbReference type="InterPro" id="IPR029460">
    <property type="entry name" value="DNAPol_HHH"/>
</dbReference>
<dbReference type="EC" id="2.7.7.7" evidence="13"/>
<dbReference type="SMART" id="SM00481">
    <property type="entry name" value="POLIIIAc"/>
    <property type="match status" value="1"/>
</dbReference>
<evidence type="ECO:0000256" key="1">
    <source>
        <dbReference type="ARBA" id="ARBA00003452"/>
    </source>
</evidence>
<dbReference type="InterPro" id="IPR024754">
    <property type="entry name" value="DNA_PolC-like_N_II"/>
</dbReference>
<dbReference type="InterPro" id="IPR044923">
    <property type="entry name" value="PolC_middle_finger_sf"/>
</dbReference>
<dbReference type="SUPFAM" id="SSF50249">
    <property type="entry name" value="Nucleic acid-binding proteins"/>
    <property type="match status" value="1"/>
</dbReference>
<dbReference type="GO" id="GO:0005737">
    <property type="term" value="C:cytoplasm"/>
    <property type="evidence" value="ECO:0007669"/>
    <property type="project" value="UniProtKB-SubCell"/>
</dbReference>
<dbReference type="GO" id="GO:0003677">
    <property type="term" value="F:DNA binding"/>
    <property type="evidence" value="ECO:0007669"/>
    <property type="project" value="UniProtKB-UniRule"/>
</dbReference>
<evidence type="ECO:0000259" key="15">
    <source>
        <dbReference type="SMART" id="SM00479"/>
    </source>
</evidence>
<dbReference type="InterPro" id="IPR003141">
    <property type="entry name" value="Pol/His_phosphatase_N"/>
</dbReference>
<dbReference type="EMBL" id="AORV01000006">
    <property type="protein sequence ID" value="EMS74101.1"/>
    <property type="molecule type" value="Genomic_DNA"/>
</dbReference>
<name>S0FUW5_RUMCE</name>
<dbReference type="InterPro" id="IPR036397">
    <property type="entry name" value="RNaseH_sf"/>
</dbReference>
<feature type="domain" description="Exonuclease" evidence="15">
    <location>
        <begin position="424"/>
        <end position="589"/>
    </location>
</feature>
<evidence type="ECO:0000256" key="6">
    <source>
        <dbReference type="ARBA" id="ARBA00022705"/>
    </source>
</evidence>
<proteinExistence type="inferred from homology"/>
<dbReference type="InterPro" id="IPR040982">
    <property type="entry name" value="DNA_pol3_finger"/>
</dbReference>
<dbReference type="Pfam" id="PF11490">
    <property type="entry name" value="DNA_pol3_a_NII"/>
    <property type="match status" value="1"/>
</dbReference>
<accession>S0FUW5</accession>
<evidence type="ECO:0000256" key="14">
    <source>
        <dbReference type="SAM" id="MobiDB-lite"/>
    </source>
</evidence>
<dbReference type="CDD" id="cd04484">
    <property type="entry name" value="polC_OBF"/>
    <property type="match status" value="1"/>
</dbReference>
<dbReference type="eggNOG" id="COG2176">
    <property type="taxonomic scope" value="Bacteria"/>
</dbReference>
<reference evidence="17 18" key="1">
    <citation type="journal article" date="2013" name="Genome Announc.">
        <title>Draft Genome Sequence of the Cellulolytic, Mesophilic, Anaerobic Bacterium Clostridium termitidis Strain CT1112 (DSM 5398).</title>
        <authorList>
            <person name="Lal S."/>
            <person name="Ramachandran U."/>
            <person name="Zhang X."/>
            <person name="Munir R."/>
            <person name="Sparling R."/>
            <person name="Levin D.B."/>
        </authorList>
    </citation>
    <scope>NUCLEOTIDE SEQUENCE [LARGE SCALE GENOMIC DNA]</scope>
    <source>
        <strain evidence="17 18">CT1112</strain>
    </source>
</reference>
<dbReference type="InterPro" id="IPR013520">
    <property type="entry name" value="Ribonucl_H"/>
</dbReference>
<organism evidence="17 18">
    <name type="scientific">Ruminiclostridium cellobioparum subsp. termitidis CT1112</name>
    <dbReference type="NCBI Taxonomy" id="1195236"/>
    <lineage>
        <taxon>Bacteria</taxon>
        <taxon>Bacillati</taxon>
        <taxon>Bacillota</taxon>
        <taxon>Clostridia</taxon>
        <taxon>Eubacteriales</taxon>
        <taxon>Oscillospiraceae</taxon>
        <taxon>Ruminiclostridium</taxon>
    </lineage>
</organism>
<dbReference type="Gene3D" id="1.10.150.870">
    <property type="match status" value="1"/>
</dbReference>
<evidence type="ECO:0000256" key="11">
    <source>
        <dbReference type="ARBA" id="ARBA00025611"/>
    </source>
</evidence>
<dbReference type="InterPro" id="IPR012340">
    <property type="entry name" value="NA-bd_OB-fold"/>
</dbReference>
<dbReference type="FunFam" id="3.30.420.10:FF:000045">
    <property type="entry name" value="3'-5' exonuclease DinG"/>
    <property type="match status" value="1"/>
</dbReference>
<keyword evidence="9 13" id="KW-0269">Exonuclease</keyword>
<dbReference type="PATRIC" id="fig|1195236.3.peg.165"/>
<dbReference type="Pfam" id="PF01336">
    <property type="entry name" value="tRNA_anti-codon"/>
    <property type="match status" value="1"/>
</dbReference>
<dbReference type="Gene3D" id="1.10.150.700">
    <property type="entry name" value="PolC, middle finger domain"/>
    <property type="match status" value="1"/>
</dbReference>
<evidence type="ECO:0000256" key="9">
    <source>
        <dbReference type="ARBA" id="ARBA00022839"/>
    </source>
</evidence>
<dbReference type="Gene3D" id="3.30.420.10">
    <property type="entry name" value="Ribonuclease H-like superfamily/Ribonuclease H"/>
    <property type="match status" value="1"/>
</dbReference>
<comment type="subcellular location">
    <subcellularLocation>
        <location evidence="2 13">Cytoplasm</location>
    </subcellularLocation>
</comment>
<keyword evidence="6 13" id="KW-0235">DNA replication</keyword>
<dbReference type="Pfam" id="PF02811">
    <property type="entry name" value="PHP"/>
    <property type="match status" value="2"/>
</dbReference>
<dbReference type="Pfam" id="PF00929">
    <property type="entry name" value="RNase_T"/>
    <property type="match status" value="1"/>
</dbReference>
<dbReference type="NCBIfam" id="NF001688">
    <property type="entry name" value="PRK00448.1"/>
    <property type="match status" value="1"/>
</dbReference>
<keyword evidence="5 13" id="KW-0548">Nucleotidyltransferase</keyword>
<evidence type="ECO:0000256" key="7">
    <source>
        <dbReference type="ARBA" id="ARBA00022722"/>
    </source>
</evidence>
<dbReference type="Pfam" id="PF14579">
    <property type="entry name" value="HHH_6"/>
    <property type="match status" value="1"/>
</dbReference>
<comment type="similarity">
    <text evidence="13">Belongs to the DNA polymerase type-C family. PolC subfamily.</text>
</comment>
<dbReference type="InterPro" id="IPR004365">
    <property type="entry name" value="NA-bd_OB_tRNA"/>
</dbReference>
<comment type="catalytic activity">
    <reaction evidence="12 13">
        <text>DNA(n) + a 2'-deoxyribonucleoside 5'-triphosphate = DNA(n+1) + diphosphate</text>
        <dbReference type="Rhea" id="RHEA:22508"/>
        <dbReference type="Rhea" id="RHEA-COMP:17339"/>
        <dbReference type="Rhea" id="RHEA-COMP:17340"/>
        <dbReference type="ChEBI" id="CHEBI:33019"/>
        <dbReference type="ChEBI" id="CHEBI:61560"/>
        <dbReference type="ChEBI" id="CHEBI:173112"/>
        <dbReference type="EC" id="2.7.7.7"/>
    </reaction>
</comment>
<gene>
    <name evidence="13" type="primary">polC</name>
    <name evidence="17" type="ORF">CTER_3600</name>
</gene>
<evidence type="ECO:0000256" key="10">
    <source>
        <dbReference type="ARBA" id="ARBA00022932"/>
    </source>
</evidence>
<dbReference type="PANTHER" id="PTHR32294">
    <property type="entry name" value="DNA POLYMERASE III SUBUNIT ALPHA"/>
    <property type="match status" value="1"/>
</dbReference>
<dbReference type="STRING" id="1195236.CTER_3600"/>
<dbReference type="InterPro" id="IPR028112">
    <property type="entry name" value="DNA_PolC-type_N_I"/>
</dbReference>
<dbReference type="Pfam" id="PF07733">
    <property type="entry name" value="DNA_pol3_alpha"/>
    <property type="match status" value="1"/>
</dbReference>
<dbReference type="NCBIfam" id="TIGR01405">
    <property type="entry name" value="polC_Gram_pos"/>
    <property type="match status" value="1"/>
</dbReference>
<dbReference type="InterPro" id="IPR012337">
    <property type="entry name" value="RNaseH-like_sf"/>
</dbReference>
<feature type="region of interest" description="Disordered" evidence="14">
    <location>
        <begin position="191"/>
        <end position="222"/>
    </location>
</feature>
<evidence type="ECO:0000256" key="4">
    <source>
        <dbReference type="ARBA" id="ARBA00022679"/>
    </source>
</evidence>
<dbReference type="Gene3D" id="3.20.20.140">
    <property type="entry name" value="Metal-dependent hydrolases"/>
    <property type="match status" value="2"/>
</dbReference>
<keyword evidence="10 13" id="KW-0239">DNA-directed DNA polymerase</keyword>
<evidence type="ECO:0000256" key="5">
    <source>
        <dbReference type="ARBA" id="ARBA00022695"/>
    </source>
</evidence>
<dbReference type="InterPro" id="IPR004805">
    <property type="entry name" value="DnaE2/DnaE/PolC"/>
</dbReference>
<keyword evidence="7 13" id="KW-0540">Nuclease</keyword>
<dbReference type="Gene3D" id="3.30.1900.20">
    <property type="match status" value="2"/>
</dbReference>
<dbReference type="SUPFAM" id="SSF53098">
    <property type="entry name" value="Ribonuclease H-like"/>
    <property type="match status" value="1"/>
</dbReference>
<evidence type="ECO:0000256" key="8">
    <source>
        <dbReference type="ARBA" id="ARBA00022801"/>
    </source>
</evidence>
<keyword evidence="4 13" id="KW-0808">Transferase</keyword>
<dbReference type="Gene3D" id="6.10.140.1510">
    <property type="match status" value="1"/>
</dbReference>
<keyword evidence="3 13" id="KW-0963">Cytoplasm</keyword>
<dbReference type="PANTHER" id="PTHR32294:SF5">
    <property type="entry name" value="DNA POLYMERASE III POLC-TYPE"/>
    <property type="match status" value="1"/>
</dbReference>
<keyword evidence="18" id="KW-1185">Reference proteome</keyword>
<keyword evidence="8 13" id="KW-0378">Hydrolase</keyword>
<comment type="function">
    <text evidence="11">DNA polymerase III is a complex, multichain enzyme responsible for most of the replicative synthesis in bacteria. This DNA polymerase also exhibits 3' to 5' exonuclease activity. The alpha chain is the DNA polymerase.</text>
</comment>
<dbReference type="InterPro" id="IPR011708">
    <property type="entry name" value="DNA_pol3_alpha_NTPase_dom"/>
</dbReference>
<feature type="domain" description="Polymerase/histidinol phosphatase N-terminal" evidence="16">
    <location>
        <begin position="340"/>
        <end position="407"/>
    </location>
</feature>
<dbReference type="Gene3D" id="2.40.50.140">
    <property type="entry name" value="Nucleic acid-binding proteins"/>
    <property type="match status" value="1"/>
</dbReference>
<dbReference type="InterPro" id="IPR006054">
    <property type="entry name" value="DnaQ"/>
</dbReference>
<dbReference type="CDD" id="cd06127">
    <property type="entry name" value="DEDDh"/>
    <property type="match status" value="1"/>
</dbReference>
<dbReference type="GO" id="GO:0003887">
    <property type="term" value="F:DNA-directed DNA polymerase activity"/>
    <property type="evidence" value="ECO:0007669"/>
    <property type="project" value="UniProtKB-UniRule"/>
</dbReference>
<dbReference type="InterPro" id="IPR004013">
    <property type="entry name" value="PHP_dom"/>
</dbReference>
<dbReference type="CDD" id="cd07435">
    <property type="entry name" value="PHP_PolIIIA_POLC"/>
    <property type="match status" value="1"/>
</dbReference>
<dbReference type="SMART" id="SM00479">
    <property type="entry name" value="EXOIII"/>
    <property type="match status" value="1"/>
</dbReference>
<dbReference type="GO" id="GO:0006261">
    <property type="term" value="P:DNA-templated DNA replication"/>
    <property type="evidence" value="ECO:0007669"/>
    <property type="project" value="UniProtKB-UniRule"/>
</dbReference>
<comment type="function">
    <text evidence="1 13">Required for replicative DNA synthesis. This DNA polymerase also exhibits 3' to 5' exonuclease activity.</text>
</comment>
<dbReference type="HAMAP" id="MF_00356">
    <property type="entry name" value="DNApol_PolC"/>
    <property type="match status" value="1"/>
</dbReference>
<dbReference type="RefSeq" id="WP_004622947.1">
    <property type="nucleotide sequence ID" value="NZ_AORV01000006.1"/>
</dbReference>
<sequence>MEGSVNSNKLFGDLFPGAVEFNGEFSVFRDLNVDRMSVFIKSNRLEIYTSSSDLIGPGLVARLEEHLADRLGANNISIKVKCTGECCIEEFLEKMWDELVLMLNRKVAVCRGILTGSTCEFADGKVHIKLATKGSQILKSQNCHSIIEQYMEDTLSKRIKVEFSDLEVDSSILEEYVAEKEKNEARVVSSAMTATAPSETKPKQNYQENRGSNPGEGATRGIITGKPFTDSIMRISEVTPDSGKVAIAGEVFRTEFREIRGGKFIYIFDITDYTSSVTVKMFVEKKDFANISERIVEGACLRIRGDAQYDKFSKELAVMAFDIVETEKEIRHDEAETKRVELHLHTQMSSMDGVTPVKELVKRAAQWGHKAIAITDHGVCQAYPDAYGASKKFGIKVIYGLECYLLDDNVPIVYNPDSHSLDDEFVVFDIETTGLNSHQDRITEIGAVKVKAGEIVDRFSAFVNPGIPIPSFIVKLTGITDEMVSEAPPIEQVLTDFMKFIQGTVLVAHNANFDVGFIRQSARVMGENIKNPYIDTLELCRKMFPELGKHKLNLVAKHLGIELENHHRAVDDSMATAKIFLHCMKDLKEKGCKTIKDIENAFDYKVNVKGSSYHAIILVKNSVGLKNLYKIVSQSHLKYFYKKPRVPKKLLMEYREGLILGSACEAGELYRAILNNRSDEDISEIVRFYDYLEIQPLGNNRFLVNNGKVDSQEELIKINKRIIKLGERYQKPVVATCDVHFMDPRDEVFRRILMSGQGFTDADDQAPLYFRTTDEMLEEFDYLGPEKAREVVIDNTNHIADLIENIAPVLEGTYPPKIEGAEHDIEEMAMNKAREIYGEELPEVVRQRLEKELNSIIKNGFAVMYLIAQKLVSKSVGDGYLVGSRGSVGSSFVANMSGITEVNSLQPHYICEKCKHSEFILDGSYDCGFDMPDKTCPKCGNKLKKDGYDIPFETFLGFDGDKEPDIDLNFSGDYQPVAHKYTEELFGEGYVFRAGTIASVAEKTAYGYVKNYLDEREIIVTNAEINRLVKGCTGIKKTTGQHPGGIMIVPKDKEIFDFSPIQRPADDTSSEIVTTHFDYHFLHGSILKLDILGHDDPTVIRMLEDLTGIDATTITIGEEKTMSLFSSTEALGITPEDIGSETGTYAIPEFGTKFVRQMLVDTKPKTFSELIRISGLSHGTDVWLNNAQDLIRDGITTLSKSICCRDDIMIYLMHAGLPPKTAFKIMEDVRKGKGVKEEYEAVMKENNVPDWYIKSCKTIKYMFPKAHAAAYVMMAFRIAWFKVYYPEAFYATYFTVRADDFDAEMMAQGRDKVKNKIREYEMKGNNISTKEKNVLTILEVANEMYARGLKFLPIDLYSSEAKKFKIEEGGIRPPLNALQGLGGAAALNIVEARKEGEFLSIDELRTKAKISKSVIEILERNNCLKGMPESNQLCLF</sequence>
<dbReference type="InterPro" id="IPR006308">
    <property type="entry name" value="Pol_III_a_PolC-type_gram_pos"/>
</dbReference>